<reference evidence="2" key="1">
    <citation type="submission" date="2022-12" db="EMBL/GenBank/DDBJ databases">
        <title>Polyphasic identification of a Novel Hot-Spring Cyanobacterium Ocullathermofonsia sinensis gen nov. sp. nov. and Genomic Insights on its Adaptations to the Thermal Habitat.</title>
        <authorList>
            <person name="Daroch M."/>
            <person name="Tang J."/>
            <person name="Jiang Y."/>
        </authorList>
    </citation>
    <scope>NUCLEOTIDE SEQUENCE</scope>
    <source>
        <strain evidence="2">PKUAC-SCTA174</strain>
    </source>
</reference>
<feature type="transmembrane region" description="Helical" evidence="1">
    <location>
        <begin position="389"/>
        <end position="410"/>
    </location>
</feature>
<feature type="transmembrane region" description="Helical" evidence="1">
    <location>
        <begin position="169"/>
        <end position="187"/>
    </location>
</feature>
<protein>
    <submittedName>
        <fullName evidence="2">Uncharacterized protein</fullName>
    </submittedName>
</protein>
<keyword evidence="3" id="KW-1185">Reference proteome</keyword>
<feature type="transmembrane region" description="Helical" evidence="1">
    <location>
        <begin position="144"/>
        <end position="163"/>
    </location>
</feature>
<keyword evidence="1" id="KW-0812">Transmembrane</keyword>
<feature type="transmembrane region" description="Helical" evidence="1">
    <location>
        <begin position="356"/>
        <end position="377"/>
    </location>
</feature>
<evidence type="ECO:0000256" key="1">
    <source>
        <dbReference type="SAM" id="Phobius"/>
    </source>
</evidence>
<feature type="transmembrane region" description="Helical" evidence="1">
    <location>
        <begin position="115"/>
        <end position="137"/>
    </location>
</feature>
<name>A0A9E8ZCI0_9CYAN</name>
<dbReference type="Proteomes" id="UP001163152">
    <property type="component" value="Chromosome"/>
</dbReference>
<proteinExistence type="predicted"/>
<dbReference type="KEGG" id="tsin:OXH18_24760"/>
<keyword evidence="1" id="KW-1133">Transmembrane helix</keyword>
<evidence type="ECO:0000313" key="2">
    <source>
        <dbReference type="EMBL" id="WAL60336.1"/>
    </source>
</evidence>
<dbReference type="EMBL" id="CP113797">
    <property type="protein sequence ID" value="WAL60336.1"/>
    <property type="molecule type" value="Genomic_DNA"/>
</dbReference>
<evidence type="ECO:0000313" key="3">
    <source>
        <dbReference type="Proteomes" id="UP001163152"/>
    </source>
</evidence>
<feature type="transmembrane region" description="Helical" evidence="1">
    <location>
        <begin position="318"/>
        <end position="336"/>
    </location>
</feature>
<feature type="transmembrane region" description="Helical" evidence="1">
    <location>
        <begin position="430"/>
        <end position="450"/>
    </location>
</feature>
<organism evidence="2 3">
    <name type="scientific">Thermocoleostomius sinensis A174</name>
    <dbReference type="NCBI Taxonomy" id="2016057"/>
    <lineage>
        <taxon>Bacteria</taxon>
        <taxon>Bacillati</taxon>
        <taxon>Cyanobacteriota</taxon>
        <taxon>Cyanophyceae</taxon>
        <taxon>Oculatellales</taxon>
        <taxon>Oculatellaceae</taxon>
        <taxon>Thermocoleostomius</taxon>
    </lineage>
</organism>
<feature type="transmembrane region" description="Helical" evidence="1">
    <location>
        <begin position="290"/>
        <end position="311"/>
    </location>
</feature>
<keyword evidence="1" id="KW-0472">Membrane</keyword>
<accession>A0A9E8ZCI0</accession>
<dbReference type="RefSeq" id="WP_268610219.1">
    <property type="nucleotide sequence ID" value="NZ_CP113797.1"/>
</dbReference>
<feature type="transmembrane region" description="Helical" evidence="1">
    <location>
        <begin position="250"/>
        <end position="270"/>
    </location>
</feature>
<dbReference type="AlphaFoldDB" id="A0A9E8ZCI0"/>
<sequence length="600" mass="67047">MRSPFAHPWLHLWLLLLWTLLGLGLRLVNLTGKPLWTDEFSTIVFSLGNSFLTIPLDQLLTTEQLLQPLQPSSSASMRDVLRHLLSESNHPPLYFLLTHVWLKLFPAPNGWVSVWGARSLAAVLGALAVPASFGLGWFAFRSRLVGHLAAVLMAVSPFGIYLSQEARHYTLPLLWIIVSLGCLVTATRTIRHRDPLPMSIGLLWVVVNTLALATHYLTLLTLLAELMVMMVMGLIQSWREQGQWYPSAHWWRIVAVVAGTMAGGLVWLPFLQDVPDSQLTAWIQQDVRTGLQWLDPIAQLLAAAISMLYLLPIQAPSSPIVLVSVVLLVWVVLWTLPKLYCGLILQATNPNSRLPLMTLGGFVSSAILLFFAITYIFERDLTSALRYNFVYFPGAIVLMAASLATIWAGTKLPSEPKSVWLKHIYQGNRRTVIFIILLGLVGSLTVAWNWGYQKIHRPDVVAEAIRSYSQGDVLIAIPHQTHGQTGRLMGIAWALQHPSPTSPSSLAPTLSANPPLAGAASKSLIPHFLLARRSYDSGSMVRSLRQAFGQLPRPLDVWLINFRNTPERPVSQFLERRQCEAQTDSFSTDGYQYRLYRCPR</sequence>
<gene>
    <name evidence="2" type="ORF">OXH18_24760</name>
</gene>
<feature type="transmembrane region" description="Helical" evidence="1">
    <location>
        <begin position="196"/>
        <end position="213"/>
    </location>
</feature>